<dbReference type="RefSeq" id="WP_027447958.1">
    <property type="nucleotide sequence ID" value="NZ_AVPF01000015.1"/>
</dbReference>
<evidence type="ECO:0000256" key="1">
    <source>
        <dbReference type="SAM" id="Phobius"/>
    </source>
</evidence>
<keyword evidence="1" id="KW-0812">Transmembrane</keyword>
<keyword evidence="3" id="KW-1185">Reference proteome</keyword>
<feature type="transmembrane region" description="Helical" evidence="1">
    <location>
        <begin position="12"/>
        <end position="31"/>
    </location>
</feature>
<accession>A0A0A5GEE5</accession>
<name>A0A0A5GEE5_9BACI</name>
<proteinExistence type="predicted"/>
<keyword evidence="1" id="KW-1133">Transmembrane helix</keyword>
<comment type="caution">
    <text evidence="2">The sequence shown here is derived from an EMBL/GenBank/DDBJ whole genome shotgun (WGS) entry which is preliminary data.</text>
</comment>
<dbReference type="EMBL" id="AVPF01000015">
    <property type="protein sequence ID" value="KGX89485.1"/>
    <property type="molecule type" value="Genomic_DNA"/>
</dbReference>
<keyword evidence="1" id="KW-0472">Membrane</keyword>
<dbReference type="Proteomes" id="UP000030403">
    <property type="component" value="Unassembled WGS sequence"/>
</dbReference>
<sequence length="217" mass="25261">MKEVLYKNLNMKSGLALILIFTFMVWGWYNWHEKRQYEDYITNSMMSDDLWHVSHSSEEAMNVMEDVITTKTITPEQASALSREFSRIHELTWKYEAMAHEFDRVGERDDLGIGSETSLAAGDIARYFKNLSDELGESKQIPEDKLKRYQSVLNLTSGWYQVDQDVFGPDTMERLKESGIQSDLWVQYLMALQKSTINTVEDIPVTVEILDFDAYLE</sequence>
<evidence type="ECO:0000313" key="3">
    <source>
        <dbReference type="Proteomes" id="UP000030403"/>
    </source>
</evidence>
<gene>
    <name evidence="2" type="ORF">N783_06125</name>
</gene>
<evidence type="ECO:0000313" key="2">
    <source>
        <dbReference type="EMBL" id="KGX89485.1"/>
    </source>
</evidence>
<dbReference type="eggNOG" id="ENOG502ZU2S">
    <property type="taxonomic scope" value="Bacteria"/>
</dbReference>
<organism evidence="2 3">
    <name type="scientific">Pontibacillus marinus BH030004 = DSM 16465</name>
    <dbReference type="NCBI Taxonomy" id="1385511"/>
    <lineage>
        <taxon>Bacteria</taxon>
        <taxon>Bacillati</taxon>
        <taxon>Bacillota</taxon>
        <taxon>Bacilli</taxon>
        <taxon>Bacillales</taxon>
        <taxon>Bacillaceae</taxon>
        <taxon>Pontibacillus</taxon>
    </lineage>
</organism>
<protein>
    <submittedName>
        <fullName evidence="2">Uncharacterized protein</fullName>
    </submittedName>
</protein>
<reference evidence="2 3" key="1">
    <citation type="submission" date="2013-08" db="EMBL/GenBank/DDBJ databases">
        <authorList>
            <person name="Huang J."/>
            <person name="Wang G."/>
        </authorList>
    </citation>
    <scope>NUCLEOTIDE SEQUENCE [LARGE SCALE GENOMIC DNA]</scope>
    <source>
        <strain evidence="2 3">BH030004</strain>
    </source>
</reference>
<dbReference type="STRING" id="1385511.GCA_000425225_00484"/>
<dbReference type="AlphaFoldDB" id="A0A0A5GEE5"/>